<sequence length="97" mass="12136">MKWLYRIGKYFTESDLENFIISAYQYRNNIAHPQKRLGINFEPKFLYTNEPEERYEYVLANLISEWFKKFLRFLINTWVKKDIKTQNEWYIYIDSLF</sequence>
<organism evidence="1">
    <name type="scientific">marine sediment metagenome</name>
    <dbReference type="NCBI Taxonomy" id="412755"/>
    <lineage>
        <taxon>unclassified sequences</taxon>
        <taxon>metagenomes</taxon>
        <taxon>ecological metagenomes</taxon>
    </lineage>
</organism>
<name>X1US38_9ZZZZ</name>
<evidence type="ECO:0000313" key="1">
    <source>
        <dbReference type="EMBL" id="GAI95149.1"/>
    </source>
</evidence>
<accession>X1US38</accession>
<proteinExistence type="predicted"/>
<reference evidence="1" key="1">
    <citation type="journal article" date="2014" name="Front. Microbiol.">
        <title>High frequency of phylogenetically diverse reductive dehalogenase-homologous genes in deep subseafloor sedimentary metagenomes.</title>
        <authorList>
            <person name="Kawai M."/>
            <person name="Futagami T."/>
            <person name="Toyoda A."/>
            <person name="Takaki Y."/>
            <person name="Nishi S."/>
            <person name="Hori S."/>
            <person name="Arai W."/>
            <person name="Tsubouchi T."/>
            <person name="Morono Y."/>
            <person name="Uchiyama I."/>
            <person name="Ito T."/>
            <person name="Fujiyama A."/>
            <person name="Inagaki F."/>
            <person name="Takami H."/>
        </authorList>
    </citation>
    <scope>NUCLEOTIDE SEQUENCE</scope>
    <source>
        <strain evidence="1">Expedition CK06-06</strain>
    </source>
</reference>
<protein>
    <submittedName>
        <fullName evidence="1">Uncharacterized protein</fullName>
    </submittedName>
</protein>
<gene>
    <name evidence="1" type="ORF">S12H4_38809</name>
</gene>
<comment type="caution">
    <text evidence="1">The sequence shown here is derived from an EMBL/GenBank/DDBJ whole genome shotgun (WGS) entry which is preliminary data.</text>
</comment>
<dbReference type="AlphaFoldDB" id="X1US38"/>
<dbReference type="EMBL" id="BARW01023389">
    <property type="protein sequence ID" value="GAI95149.1"/>
    <property type="molecule type" value="Genomic_DNA"/>
</dbReference>